<dbReference type="STRING" id="289078.A0A2X0KGG8"/>
<feature type="compositionally biased region" description="Basic and acidic residues" evidence="1">
    <location>
        <begin position="930"/>
        <end position="950"/>
    </location>
</feature>
<dbReference type="GO" id="GO:0007623">
    <property type="term" value="P:circadian rhythm"/>
    <property type="evidence" value="ECO:0007669"/>
    <property type="project" value="InterPro"/>
</dbReference>
<feature type="compositionally biased region" description="Basic residues" evidence="1">
    <location>
        <begin position="892"/>
        <end position="901"/>
    </location>
</feature>
<keyword evidence="3" id="KW-1185">Reference proteome</keyword>
<feature type="compositionally biased region" description="Basic and acidic residues" evidence="1">
    <location>
        <begin position="748"/>
        <end position="761"/>
    </location>
</feature>
<proteinExistence type="predicted"/>
<feature type="region of interest" description="Disordered" evidence="1">
    <location>
        <begin position="851"/>
        <end position="903"/>
    </location>
</feature>
<evidence type="ECO:0000313" key="3">
    <source>
        <dbReference type="Proteomes" id="UP000249723"/>
    </source>
</evidence>
<protein>
    <submittedName>
        <fullName evidence="2">BZ3500_MvSof-1268-A1-R1_Chr5-2g08090 protein</fullName>
    </submittedName>
</protein>
<feature type="compositionally biased region" description="Basic and acidic residues" evidence="1">
    <location>
        <begin position="858"/>
        <end position="875"/>
    </location>
</feature>
<feature type="compositionally biased region" description="Polar residues" evidence="1">
    <location>
        <begin position="290"/>
        <end position="303"/>
    </location>
</feature>
<dbReference type="GO" id="GO:0005737">
    <property type="term" value="C:cytoplasm"/>
    <property type="evidence" value="ECO:0007669"/>
    <property type="project" value="InterPro"/>
</dbReference>
<gene>
    <name evidence="2" type="ORF">BZ3500_MVSOF-1268-A1-R1_CHR5-2G08090</name>
</gene>
<name>A0A2X0KGG8_9BASI</name>
<evidence type="ECO:0000313" key="2">
    <source>
        <dbReference type="EMBL" id="SCZ92672.1"/>
    </source>
</evidence>
<dbReference type="Pfam" id="PF09421">
    <property type="entry name" value="FRQ"/>
    <property type="match status" value="2"/>
</dbReference>
<feature type="compositionally biased region" description="Low complexity" evidence="1">
    <location>
        <begin position="718"/>
        <end position="737"/>
    </location>
</feature>
<dbReference type="OrthoDB" id="2536795at2759"/>
<feature type="region of interest" description="Disordered" evidence="1">
    <location>
        <begin position="818"/>
        <end position="838"/>
    </location>
</feature>
<dbReference type="Proteomes" id="UP000249723">
    <property type="component" value="Unassembled WGS sequence"/>
</dbReference>
<organism evidence="2 3">
    <name type="scientific">Microbotryum saponariae</name>
    <dbReference type="NCBI Taxonomy" id="289078"/>
    <lineage>
        <taxon>Eukaryota</taxon>
        <taxon>Fungi</taxon>
        <taxon>Dikarya</taxon>
        <taxon>Basidiomycota</taxon>
        <taxon>Pucciniomycotina</taxon>
        <taxon>Microbotryomycetes</taxon>
        <taxon>Microbotryales</taxon>
        <taxon>Microbotryaceae</taxon>
        <taxon>Microbotryum</taxon>
    </lineage>
</organism>
<feature type="compositionally biased region" description="Basic and acidic residues" evidence="1">
    <location>
        <begin position="310"/>
        <end position="319"/>
    </location>
</feature>
<dbReference type="AlphaFoldDB" id="A0A2X0KGG8"/>
<dbReference type="GO" id="GO:0005634">
    <property type="term" value="C:nucleus"/>
    <property type="evidence" value="ECO:0007669"/>
    <property type="project" value="InterPro"/>
</dbReference>
<evidence type="ECO:0000256" key="1">
    <source>
        <dbReference type="SAM" id="MobiDB-lite"/>
    </source>
</evidence>
<feature type="region of interest" description="Disordered" evidence="1">
    <location>
        <begin position="930"/>
        <end position="984"/>
    </location>
</feature>
<dbReference type="GO" id="GO:0006355">
    <property type="term" value="P:regulation of DNA-templated transcription"/>
    <property type="evidence" value="ECO:0007669"/>
    <property type="project" value="InterPro"/>
</dbReference>
<feature type="region of interest" description="Disordered" evidence="1">
    <location>
        <begin position="1150"/>
        <end position="1174"/>
    </location>
</feature>
<feature type="region of interest" description="Disordered" evidence="1">
    <location>
        <begin position="263"/>
        <end position="509"/>
    </location>
</feature>
<sequence length="1174" mass="125908">MSESNGGGRVVVEGGRVVVEGGRALSGGKQQAVDVYDDSAIPLDTSLGSPASASSASRESLVPITKSHLLRVGALGIPLSDDEDFADDDAELDSRPSTRSDLGSVLVNPASPGLPPRVTPDHGHEGTMRLQEVNHLTSGSVYSGKGAMSAIGKEQERFSHAGANSALSEGSFRDIVREQTTNGVDQNPSLQLTLFLLRIQVDDLTIENRKLKGRLRRFEASSVPASMEQDRLFEVRFFDGFPPSRRQELESFLTHYVQQIQSEDGEEIQGGPPPLTSVAKPCRDPRADQESATLGTDTTSSIGVTLRSLRSSEKEELSKRLNVGWPEEGSGSGSGSGSADRLSRKSGRPPLSTENVERVKSESDIAVPPSLPANVREGSHERAMVVNSSGLAPLQGEPSAEAQDVVHPYDGEQSWLAAPSFSGIEPQSASGTGTGMRISNPQRREARNRPAAKIPFPSISRRQSHSAIAAANAAEEVKGESSAEESEESPPPHNVGTAGSDDSGSDEMTTSLTTAEPLAKIVVELVERLFAGAWLSSPMDDPSLNPLLSEPSPLPPTSSSNTRYLRTMLDSEETKRGGGWVYLNLILTMAGVHRLNLSIDFLRWSLKRRSHRIEVSKDGSKVRWRGEARKRNEVESAIASAEGVDANDATMDDGAVEAVEQRRQTNNLVVSTSLRAPATDSNIYLPREADTASSDSCLRRVAAPEDDMQSGSVPTTLSSIKDSNTTSKNSNSTGATSIPTGGSGSGRSKNDSNSLRDESGRSTRSGVSRASISGTATNSLTNSQPSDALRKALQKELLDARGVPDYTLHDGTIFVVPLGGDDDSTGTDTEGITRRNPSVAPYRPMFAKRQFEDDESDYFARSDDGSSSGHGEDSMLHSTEGGAHSTEARGRAPARKRSRRHGASDGGLVFFRSDVFCSDLAGNAHVRDRLERSPSADSDAVDRARISRSDGEDDAGDNSPNASLFVSTPSSPTHESETSGQVVELSDTTSKALVWPSWETETFSQMDVESETSGLPSLSLSGMTNVVPMDHFTIRIKSELVCDPSVTPPPNLRQRHARAVIASLASLLPSRPTSSAPPKPLHTTRILEERIVTHLPSSQVRFPRLRMRRQGSDSDDDSSGEEVFWRRALVEPPADYLLSLGIPFHGWAPETRRDGGSEAVASSFDPDNEPISLD</sequence>
<dbReference type="InterPro" id="IPR018554">
    <property type="entry name" value="FRQ"/>
</dbReference>
<feature type="region of interest" description="Disordered" evidence="1">
    <location>
        <begin position="80"/>
        <end position="116"/>
    </location>
</feature>
<feature type="compositionally biased region" description="Polar residues" evidence="1">
    <location>
        <begin position="762"/>
        <end position="786"/>
    </location>
</feature>
<feature type="compositionally biased region" description="Acidic residues" evidence="1">
    <location>
        <begin position="80"/>
        <end position="91"/>
    </location>
</feature>
<feature type="compositionally biased region" description="Polar residues" evidence="1">
    <location>
        <begin position="425"/>
        <end position="441"/>
    </location>
</feature>
<dbReference type="EMBL" id="FMWP01000018">
    <property type="protein sequence ID" value="SCZ92672.1"/>
    <property type="molecule type" value="Genomic_DNA"/>
</dbReference>
<reference evidence="3" key="1">
    <citation type="submission" date="2016-10" db="EMBL/GenBank/DDBJ databases">
        <authorList>
            <person name="Jeantristanb JTB J.-T."/>
            <person name="Ricardo R."/>
        </authorList>
    </citation>
    <scope>NUCLEOTIDE SEQUENCE [LARGE SCALE GENOMIC DNA]</scope>
</reference>
<feature type="region of interest" description="Disordered" evidence="1">
    <location>
        <begin position="702"/>
        <end position="786"/>
    </location>
</feature>
<feature type="compositionally biased region" description="Polar residues" evidence="1">
    <location>
        <begin position="500"/>
        <end position="509"/>
    </location>
</feature>
<accession>A0A2X0KGG8</accession>